<comment type="caution">
    <text evidence="2">The sequence shown here is derived from an EMBL/GenBank/DDBJ whole genome shotgun (WGS) entry which is preliminary data.</text>
</comment>
<dbReference type="EMBL" id="JACXVP010000009">
    <property type="protein sequence ID" value="KAG5586589.1"/>
    <property type="molecule type" value="Genomic_DNA"/>
</dbReference>
<keyword evidence="1" id="KW-0812">Transmembrane</keyword>
<sequence length="178" mass="20445">MENLLEIQWSHVLSQFPFVFNANFLILIVTVPVTAMDLFVWDPGIGFVFMALTGYIENVEELLLLGCTDKFFLIAYSNPMRSVYKVKVVHSVGYTLYKIIKIVELVDYIVSHDLVRKSFTVNQKEHDCNWWLSILRRDLVEDELLQLLLCTSSAFEPPFDPNSSLGEILSIPILISIL</sequence>
<accession>A0A9J5XFX6</accession>
<keyword evidence="1" id="KW-0472">Membrane</keyword>
<reference evidence="2 3" key="1">
    <citation type="submission" date="2020-09" db="EMBL/GenBank/DDBJ databases">
        <title>De no assembly of potato wild relative species, Solanum commersonii.</title>
        <authorList>
            <person name="Cho K."/>
        </authorList>
    </citation>
    <scope>NUCLEOTIDE SEQUENCE [LARGE SCALE GENOMIC DNA]</scope>
    <source>
        <strain evidence="2">LZ3.2</strain>
        <tissue evidence="2">Leaf</tissue>
    </source>
</reference>
<organism evidence="2 3">
    <name type="scientific">Solanum commersonii</name>
    <name type="common">Commerson's wild potato</name>
    <name type="synonym">Commerson's nightshade</name>
    <dbReference type="NCBI Taxonomy" id="4109"/>
    <lineage>
        <taxon>Eukaryota</taxon>
        <taxon>Viridiplantae</taxon>
        <taxon>Streptophyta</taxon>
        <taxon>Embryophyta</taxon>
        <taxon>Tracheophyta</taxon>
        <taxon>Spermatophyta</taxon>
        <taxon>Magnoliopsida</taxon>
        <taxon>eudicotyledons</taxon>
        <taxon>Gunneridae</taxon>
        <taxon>Pentapetalae</taxon>
        <taxon>asterids</taxon>
        <taxon>lamiids</taxon>
        <taxon>Solanales</taxon>
        <taxon>Solanaceae</taxon>
        <taxon>Solanoideae</taxon>
        <taxon>Solaneae</taxon>
        <taxon>Solanum</taxon>
    </lineage>
</organism>
<evidence type="ECO:0000313" key="2">
    <source>
        <dbReference type="EMBL" id="KAG5586589.1"/>
    </source>
</evidence>
<dbReference type="AlphaFoldDB" id="A0A9J5XFX6"/>
<keyword evidence="1" id="KW-1133">Transmembrane helix</keyword>
<gene>
    <name evidence="2" type="ORF">H5410_047023</name>
</gene>
<dbReference type="Proteomes" id="UP000824120">
    <property type="component" value="Chromosome 9"/>
</dbReference>
<keyword evidence="3" id="KW-1185">Reference proteome</keyword>
<proteinExistence type="predicted"/>
<evidence type="ECO:0000256" key="1">
    <source>
        <dbReference type="SAM" id="Phobius"/>
    </source>
</evidence>
<protein>
    <submittedName>
        <fullName evidence="2">Uncharacterized protein</fullName>
    </submittedName>
</protein>
<feature type="transmembrane region" description="Helical" evidence="1">
    <location>
        <begin position="20"/>
        <end position="41"/>
    </location>
</feature>
<dbReference type="OrthoDB" id="1318654at2759"/>
<evidence type="ECO:0000313" key="3">
    <source>
        <dbReference type="Proteomes" id="UP000824120"/>
    </source>
</evidence>
<name>A0A9J5XFX6_SOLCO</name>